<gene>
    <name evidence="1" type="ORF">CR203_15155</name>
</gene>
<comment type="caution">
    <text evidence="1">The sequence shown here is derived from an EMBL/GenBank/DDBJ whole genome shotgun (WGS) entry which is preliminary data.</text>
</comment>
<dbReference type="EMBL" id="PDOE01000006">
    <property type="protein sequence ID" value="RKL66620.1"/>
    <property type="molecule type" value="Genomic_DNA"/>
</dbReference>
<organism evidence="1 2">
    <name type="scientific">Salipaludibacillus neizhouensis</name>
    <dbReference type="NCBI Taxonomy" id="885475"/>
    <lineage>
        <taxon>Bacteria</taxon>
        <taxon>Bacillati</taxon>
        <taxon>Bacillota</taxon>
        <taxon>Bacilli</taxon>
        <taxon>Bacillales</taxon>
        <taxon>Bacillaceae</taxon>
    </lineage>
</organism>
<accession>A0A3A9K6X9</accession>
<sequence>MNQNVTLQEIAENISKPLLNASDKELEGFRQIIEETIKIRDSHINLKKMVNNYASSKIQRS</sequence>
<dbReference type="Proteomes" id="UP000281498">
    <property type="component" value="Unassembled WGS sequence"/>
</dbReference>
<proteinExistence type="predicted"/>
<reference evidence="1 2" key="1">
    <citation type="submission" date="2017-10" db="EMBL/GenBank/DDBJ databases">
        <title>Bacillus sp. nov., a halophilic bacterium isolated from a Keqin Lake.</title>
        <authorList>
            <person name="Wang H."/>
        </authorList>
    </citation>
    <scope>NUCLEOTIDE SEQUENCE [LARGE SCALE GENOMIC DNA]</scope>
    <source>
        <strain evidence="1 2">KCTC 13187</strain>
    </source>
</reference>
<dbReference type="RefSeq" id="WP_110935899.1">
    <property type="nucleotide sequence ID" value="NZ_KZ614146.1"/>
</dbReference>
<evidence type="ECO:0000313" key="2">
    <source>
        <dbReference type="Proteomes" id="UP000281498"/>
    </source>
</evidence>
<evidence type="ECO:0000313" key="1">
    <source>
        <dbReference type="EMBL" id="RKL66620.1"/>
    </source>
</evidence>
<name>A0A3A9K6X9_9BACI</name>
<dbReference type="OrthoDB" id="2924972at2"/>
<protein>
    <submittedName>
        <fullName evidence="1">Uncharacterized protein</fullName>
    </submittedName>
</protein>
<dbReference type="AlphaFoldDB" id="A0A3A9K6X9"/>
<keyword evidence="2" id="KW-1185">Reference proteome</keyword>